<evidence type="ECO:0000256" key="4">
    <source>
        <dbReference type="ARBA" id="ARBA00023002"/>
    </source>
</evidence>
<dbReference type="RefSeq" id="WP_185053357.1">
    <property type="nucleotide sequence ID" value="NZ_BAABIX010000011.1"/>
</dbReference>
<keyword evidence="10" id="KW-1185">Reference proteome</keyword>
<dbReference type="PANTHER" id="PTHR24291">
    <property type="entry name" value="CYTOCHROME P450 FAMILY 4"/>
    <property type="match status" value="1"/>
</dbReference>
<dbReference type="PRINTS" id="PR00463">
    <property type="entry name" value="EP450I"/>
</dbReference>
<evidence type="ECO:0000256" key="5">
    <source>
        <dbReference type="ARBA" id="ARBA00023004"/>
    </source>
</evidence>
<dbReference type="PRINTS" id="PR00385">
    <property type="entry name" value="P450"/>
</dbReference>
<dbReference type="InterPro" id="IPR036396">
    <property type="entry name" value="Cyt_P450_sf"/>
</dbReference>
<dbReference type="InterPro" id="IPR002401">
    <property type="entry name" value="Cyt_P450_E_grp-I"/>
</dbReference>
<evidence type="ECO:0000256" key="7">
    <source>
        <dbReference type="PIRSR" id="PIRSR602401-1"/>
    </source>
</evidence>
<dbReference type="AlphaFoldDB" id="A0A840P5A2"/>
<dbReference type="GO" id="GO:0016705">
    <property type="term" value="F:oxidoreductase activity, acting on paired donors, with incorporation or reduction of molecular oxygen"/>
    <property type="evidence" value="ECO:0007669"/>
    <property type="project" value="InterPro"/>
</dbReference>
<gene>
    <name evidence="9" type="ORF">HNP84_006231</name>
</gene>
<dbReference type="InterPro" id="IPR050196">
    <property type="entry name" value="Cytochrome_P450_Monoox"/>
</dbReference>
<dbReference type="Gene3D" id="1.10.630.10">
    <property type="entry name" value="Cytochrome P450"/>
    <property type="match status" value="1"/>
</dbReference>
<dbReference type="PANTHER" id="PTHR24291:SF50">
    <property type="entry name" value="BIFUNCTIONAL ALBAFLAVENONE MONOOXYGENASE_TERPENE SYNTHASE"/>
    <property type="match status" value="1"/>
</dbReference>
<accession>A0A840P5A2</accession>
<evidence type="ECO:0000313" key="9">
    <source>
        <dbReference type="EMBL" id="MBB5136484.1"/>
    </source>
</evidence>
<organism evidence="9 10">
    <name type="scientific">Thermocatellispora tengchongensis</name>
    <dbReference type="NCBI Taxonomy" id="1073253"/>
    <lineage>
        <taxon>Bacteria</taxon>
        <taxon>Bacillati</taxon>
        <taxon>Actinomycetota</taxon>
        <taxon>Actinomycetes</taxon>
        <taxon>Streptosporangiales</taxon>
        <taxon>Streptosporangiaceae</taxon>
        <taxon>Thermocatellispora</taxon>
    </lineage>
</organism>
<dbReference type="Pfam" id="PF00067">
    <property type="entry name" value="p450"/>
    <property type="match status" value="1"/>
</dbReference>
<evidence type="ECO:0000256" key="8">
    <source>
        <dbReference type="RuleBase" id="RU000461"/>
    </source>
</evidence>
<dbReference type="PROSITE" id="PS00086">
    <property type="entry name" value="CYTOCHROME_P450"/>
    <property type="match status" value="1"/>
</dbReference>
<name>A0A840P5A2_9ACTN</name>
<dbReference type="InterPro" id="IPR017972">
    <property type="entry name" value="Cyt_P450_CS"/>
</dbReference>
<evidence type="ECO:0000256" key="3">
    <source>
        <dbReference type="ARBA" id="ARBA00022723"/>
    </source>
</evidence>
<keyword evidence="3 7" id="KW-0479">Metal-binding</keyword>
<comment type="caution">
    <text evidence="9">The sequence shown here is derived from an EMBL/GenBank/DDBJ whole genome shotgun (WGS) entry which is preliminary data.</text>
</comment>
<dbReference type="Proteomes" id="UP000578449">
    <property type="component" value="Unassembled WGS sequence"/>
</dbReference>
<dbReference type="GO" id="GO:0020037">
    <property type="term" value="F:heme binding"/>
    <property type="evidence" value="ECO:0007669"/>
    <property type="project" value="InterPro"/>
</dbReference>
<dbReference type="EMBL" id="JACHGN010000014">
    <property type="protein sequence ID" value="MBB5136484.1"/>
    <property type="molecule type" value="Genomic_DNA"/>
</dbReference>
<keyword evidence="6 8" id="KW-0503">Monooxygenase</keyword>
<comment type="similarity">
    <text evidence="1 8">Belongs to the cytochrome P450 family.</text>
</comment>
<protein>
    <submittedName>
        <fullName evidence="9">Cytochrome P450</fullName>
    </submittedName>
</protein>
<dbReference type="GO" id="GO:0004497">
    <property type="term" value="F:monooxygenase activity"/>
    <property type="evidence" value="ECO:0007669"/>
    <property type="project" value="UniProtKB-KW"/>
</dbReference>
<keyword evidence="2 7" id="KW-0349">Heme</keyword>
<dbReference type="InterPro" id="IPR001128">
    <property type="entry name" value="Cyt_P450"/>
</dbReference>
<proteinExistence type="inferred from homology"/>
<evidence type="ECO:0000313" key="10">
    <source>
        <dbReference type="Proteomes" id="UP000578449"/>
    </source>
</evidence>
<comment type="cofactor">
    <cofactor evidence="7">
        <name>heme</name>
        <dbReference type="ChEBI" id="CHEBI:30413"/>
    </cofactor>
</comment>
<feature type="binding site" description="axial binding residue" evidence="7">
    <location>
        <position position="400"/>
    </location>
    <ligand>
        <name>heme</name>
        <dbReference type="ChEBI" id="CHEBI:30413"/>
    </ligand>
    <ligandPart>
        <name>Fe</name>
        <dbReference type="ChEBI" id="CHEBI:18248"/>
    </ligandPart>
</feature>
<evidence type="ECO:0000256" key="2">
    <source>
        <dbReference type="ARBA" id="ARBA00022617"/>
    </source>
</evidence>
<dbReference type="SUPFAM" id="SSF48264">
    <property type="entry name" value="Cytochrome P450"/>
    <property type="match status" value="1"/>
</dbReference>
<sequence length="461" mass="50599">MPTPSSSATAREARTLPFRSIVPRLVRDPIKALGDIGTEADGEIVRLNLGTFRPLLVTHPDHVQHVLRGNVANYARDGVFWRPLRRLFGGSVLSDGEIWEVSRATLQPLFAAKHVESLAGAMAETVADAVAALGETAGQERPVDAAAELARIVNKTVIRLFFGDRITPEESERLIPAHDAIATSIVSRLLLPLVPESVPLPGDRAFREAVRTFDSVMVPLVHGYTPSPGDGRDVFSLLCRTRDAQAGSLPPSWVRDNMVAMFAAGTETTVVALTWLWPILDRHPHVEARLREEIGRVVGGERVRPDHLPGLVYTRMVIQELLRLYPVGWMLPRVVVEPETLGGVRLRAGETVLISPFLTHRLPSVWDRPLEFDPERFAPGRGEHRHRYAYFPFGGGPHQCMGTHVFNMEAQFIVAAMLSAFRPALAAPVPPTPRAAASLRPRQSVIMTLRPAAHATAHGAS</sequence>
<keyword evidence="4 8" id="KW-0560">Oxidoreductase</keyword>
<keyword evidence="5 7" id="KW-0408">Iron</keyword>
<dbReference type="GO" id="GO:0005506">
    <property type="term" value="F:iron ion binding"/>
    <property type="evidence" value="ECO:0007669"/>
    <property type="project" value="InterPro"/>
</dbReference>
<evidence type="ECO:0000256" key="6">
    <source>
        <dbReference type="ARBA" id="ARBA00023033"/>
    </source>
</evidence>
<evidence type="ECO:0000256" key="1">
    <source>
        <dbReference type="ARBA" id="ARBA00010617"/>
    </source>
</evidence>
<reference evidence="9 10" key="1">
    <citation type="submission" date="2020-08" db="EMBL/GenBank/DDBJ databases">
        <title>Genomic Encyclopedia of Type Strains, Phase IV (KMG-IV): sequencing the most valuable type-strain genomes for metagenomic binning, comparative biology and taxonomic classification.</title>
        <authorList>
            <person name="Goeker M."/>
        </authorList>
    </citation>
    <scope>NUCLEOTIDE SEQUENCE [LARGE SCALE GENOMIC DNA]</scope>
    <source>
        <strain evidence="9 10">DSM 45615</strain>
    </source>
</reference>